<dbReference type="InterPro" id="IPR027372">
    <property type="entry name" value="Phytase-like_dom"/>
</dbReference>
<dbReference type="Proteomes" id="UP000444980">
    <property type="component" value="Unassembled WGS sequence"/>
</dbReference>
<accession>A0A7I9UZ58</accession>
<name>A0A7I9UZ58_9ACTN</name>
<evidence type="ECO:0000313" key="3">
    <source>
        <dbReference type="EMBL" id="GED98121.1"/>
    </source>
</evidence>
<organism evidence="3 4">
    <name type="scientific">Gordonia crocea</name>
    <dbReference type="NCBI Taxonomy" id="589162"/>
    <lineage>
        <taxon>Bacteria</taxon>
        <taxon>Bacillati</taxon>
        <taxon>Actinomycetota</taxon>
        <taxon>Actinomycetes</taxon>
        <taxon>Mycobacteriales</taxon>
        <taxon>Gordoniaceae</taxon>
        <taxon>Gordonia</taxon>
    </lineage>
</organism>
<reference evidence="4" key="1">
    <citation type="submission" date="2019-06" db="EMBL/GenBank/DDBJ databases">
        <title>Gordonia isolated from sludge of a wastewater treatment plant.</title>
        <authorList>
            <person name="Tamura T."/>
            <person name="Aoyama K."/>
            <person name="Kang Y."/>
            <person name="Saito S."/>
            <person name="Akiyama N."/>
            <person name="Yazawa K."/>
            <person name="Gonoi T."/>
            <person name="Mikami Y."/>
        </authorList>
    </citation>
    <scope>NUCLEOTIDE SEQUENCE [LARGE SCALE GENOMIC DNA]</scope>
    <source>
        <strain evidence="4">NBRC 107697</strain>
    </source>
</reference>
<dbReference type="EMBL" id="BJOU01000001">
    <property type="protein sequence ID" value="GED98121.1"/>
    <property type="molecule type" value="Genomic_DNA"/>
</dbReference>
<comment type="caution">
    <text evidence="3">The sequence shown here is derived from an EMBL/GenBank/DDBJ whole genome shotgun (WGS) entry which is preliminary data.</text>
</comment>
<feature type="domain" description="Phytase-like" evidence="2">
    <location>
        <begin position="48"/>
        <end position="321"/>
    </location>
</feature>
<sequence>MAASALVLGGLIVGPAGAARAAGVCSPTVAAVGFSDALDKTTAAGESVAGISALAHDRRSGRYLALPDHTEATALVWPLAGLDDVPVARPRVAGPPLRLRGPDGRLLPGRSDTEGLAVLADGSLVVSAETGPALRVFGRDGAWRYDVPVPPRFAPAPVGRAVPNAGFEGLAATPSGRRLVAAMERPLLGEDPGSVVFLDYRIGAAGRFILARELRYRPAPGMRVAEIAAYREDRLVVLEAAYSARRGNSVVLADAQIGPAAGPGRTRVVHRRPLADLVHCPTMGARSREYQRNPLLDNYEAMAVVPRAGGYTIHLVSDDNHSKHQTTRLLTLWATLP</sequence>
<dbReference type="SUPFAM" id="SSF63829">
    <property type="entry name" value="Calcium-dependent phosphotriesterase"/>
    <property type="match status" value="1"/>
</dbReference>
<feature type="chain" id="PRO_5038864044" description="Phytase-like domain-containing protein" evidence="1">
    <location>
        <begin position="19"/>
        <end position="337"/>
    </location>
</feature>
<dbReference type="Pfam" id="PF13449">
    <property type="entry name" value="Phytase-like"/>
    <property type="match status" value="1"/>
</dbReference>
<evidence type="ECO:0000259" key="2">
    <source>
        <dbReference type="Pfam" id="PF13449"/>
    </source>
</evidence>
<keyword evidence="4" id="KW-1185">Reference proteome</keyword>
<protein>
    <recommendedName>
        <fullName evidence="2">Phytase-like domain-containing protein</fullName>
    </recommendedName>
</protein>
<evidence type="ECO:0000256" key="1">
    <source>
        <dbReference type="SAM" id="SignalP"/>
    </source>
</evidence>
<evidence type="ECO:0000313" key="4">
    <source>
        <dbReference type="Proteomes" id="UP000444980"/>
    </source>
</evidence>
<keyword evidence="1" id="KW-0732">Signal</keyword>
<dbReference type="AlphaFoldDB" id="A0A7I9UZ58"/>
<feature type="signal peptide" evidence="1">
    <location>
        <begin position="1"/>
        <end position="18"/>
    </location>
</feature>
<proteinExistence type="predicted"/>
<gene>
    <name evidence="3" type="ORF">nbrc107697_21600</name>
</gene>